<dbReference type="Proteomes" id="UP001174210">
    <property type="component" value="Unassembled WGS sequence"/>
</dbReference>
<evidence type="ECO:0000259" key="3">
    <source>
        <dbReference type="PROSITE" id="PS51186"/>
    </source>
</evidence>
<dbReference type="InterPro" id="IPR000182">
    <property type="entry name" value="GNAT_dom"/>
</dbReference>
<feature type="domain" description="N-acetyltransferase" evidence="3">
    <location>
        <begin position="29"/>
        <end position="177"/>
    </location>
</feature>
<accession>A0ABT8IUE7</accession>
<gene>
    <name evidence="4" type="ORF">P5G59_04690</name>
</gene>
<dbReference type="CDD" id="cd04301">
    <property type="entry name" value="NAT_SF"/>
    <property type="match status" value="1"/>
</dbReference>
<keyword evidence="2" id="KW-0012">Acyltransferase</keyword>
<dbReference type="PANTHER" id="PTHR43877">
    <property type="entry name" value="AMINOALKYLPHOSPHONATE N-ACETYLTRANSFERASE-RELATED-RELATED"/>
    <property type="match status" value="1"/>
</dbReference>
<protein>
    <submittedName>
        <fullName evidence="4">GNAT family N-acetyltransferase</fullName>
    </submittedName>
</protein>
<comment type="caution">
    <text evidence="4">The sequence shown here is derived from an EMBL/GenBank/DDBJ whole genome shotgun (WGS) entry which is preliminary data.</text>
</comment>
<dbReference type="Pfam" id="PF00583">
    <property type="entry name" value="Acetyltransf_1"/>
    <property type="match status" value="1"/>
</dbReference>
<evidence type="ECO:0000256" key="2">
    <source>
        <dbReference type="ARBA" id="ARBA00023315"/>
    </source>
</evidence>
<evidence type="ECO:0000313" key="4">
    <source>
        <dbReference type="EMBL" id="MDN4596427.1"/>
    </source>
</evidence>
<dbReference type="Gene3D" id="3.40.630.30">
    <property type="match status" value="1"/>
</dbReference>
<dbReference type="InterPro" id="IPR050832">
    <property type="entry name" value="Bact_Acetyltransf"/>
</dbReference>
<reference evidence="4" key="1">
    <citation type="submission" date="2023-03" db="EMBL/GenBank/DDBJ databases">
        <title>MT1 and MT2 Draft Genomes of Novel Species.</title>
        <authorList>
            <person name="Venkateswaran K."/>
        </authorList>
    </citation>
    <scope>NUCLEOTIDE SEQUENCE</scope>
    <source>
        <strain evidence="4">F6_8S_P_1A</strain>
    </source>
</reference>
<name>A0ABT8IUE7_9MICO</name>
<organism evidence="4 5">
    <name type="scientific">Leifsonia virtsii</name>
    <dbReference type="NCBI Taxonomy" id="3035915"/>
    <lineage>
        <taxon>Bacteria</taxon>
        <taxon>Bacillati</taxon>
        <taxon>Actinomycetota</taxon>
        <taxon>Actinomycetes</taxon>
        <taxon>Micrococcales</taxon>
        <taxon>Microbacteriaceae</taxon>
        <taxon>Leifsonia</taxon>
    </lineage>
</organism>
<dbReference type="PROSITE" id="PS51186">
    <property type="entry name" value="GNAT"/>
    <property type="match status" value="1"/>
</dbReference>
<keyword evidence="5" id="KW-1185">Reference proteome</keyword>
<dbReference type="InterPro" id="IPR016181">
    <property type="entry name" value="Acyl_CoA_acyltransferase"/>
</dbReference>
<dbReference type="RefSeq" id="WP_301216475.1">
    <property type="nucleotide sequence ID" value="NZ_JAROCB010000001.1"/>
</dbReference>
<proteinExistence type="predicted"/>
<sequence>MTGTGRPPVAVVRVTAESAAEDAAALSAVLIATVAAGASVGWIEPPTADEATSWWLRLFDDPDATSWVARGDDGRALGTITLLLSPKPNGPHRGEVVKLMVHPDARGRGVAPALMRALEQHARVTGLTLLVLDTETGSLAETLYARWGWHAVGVIPDFAVMPSGRLGGTTVMYKRLSDEPAADALLPGSLFADSQPPRAE</sequence>
<evidence type="ECO:0000256" key="1">
    <source>
        <dbReference type="ARBA" id="ARBA00022679"/>
    </source>
</evidence>
<dbReference type="EMBL" id="JAROCB010000001">
    <property type="protein sequence ID" value="MDN4596427.1"/>
    <property type="molecule type" value="Genomic_DNA"/>
</dbReference>
<dbReference type="SUPFAM" id="SSF55729">
    <property type="entry name" value="Acyl-CoA N-acyltransferases (Nat)"/>
    <property type="match status" value="1"/>
</dbReference>
<keyword evidence="1" id="KW-0808">Transferase</keyword>
<evidence type="ECO:0000313" key="5">
    <source>
        <dbReference type="Proteomes" id="UP001174210"/>
    </source>
</evidence>